<dbReference type="Proteomes" id="UP001057702">
    <property type="component" value="Unassembled WGS sequence"/>
</dbReference>
<name>A0ABT1PT55_9ACTN</name>
<evidence type="ECO:0000313" key="2">
    <source>
        <dbReference type="Proteomes" id="UP001057702"/>
    </source>
</evidence>
<proteinExistence type="predicted"/>
<dbReference type="Pfam" id="PF00756">
    <property type="entry name" value="Esterase"/>
    <property type="match status" value="1"/>
</dbReference>
<dbReference type="RefSeq" id="WP_255918603.1">
    <property type="nucleotide sequence ID" value="NZ_JANFNG010000002.1"/>
</dbReference>
<gene>
    <name evidence="1" type="ORF">NGB36_03760</name>
</gene>
<dbReference type="InterPro" id="IPR050583">
    <property type="entry name" value="Mycobacterial_A85_antigen"/>
</dbReference>
<organism evidence="1 2">
    <name type="scientific">Streptomyces humicola</name>
    <dbReference type="NCBI Taxonomy" id="2953240"/>
    <lineage>
        <taxon>Bacteria</taxon>
        <taxon>Bacillati</taxon>
        <taxon>Actinomycetota</taxon>
        <taxon>Actinomycetes</taxon>
        <taxon>Kitasatosporales</taxon>
        <taxon>Streptomycetaceae</taxon>
        <taxon>Streptomyces</taxon>
    </lineage>
</organism>
<evidence type="ECO:0000313" key="1">
    <source>
        <dbReference type="EMBL" id="MCQ4079732.1"/>
    </source>
</evidence>
<protein>
    <submittedName>
        <fullName evidence="1">Esterase family protein</fullName>
    </submittedName>
</protein>
<dbReference type="Gene3D" id="3.40.50.1820">
    <property type="entry name" value="alpha/beta hydrolase"/>
    <property type="match status" value="1"/>
</dbReference>
<dbReference type="PANTHER" id="PTHR48098:SF1">
    <property type="entry name" value="DIACYLGLYCEROL ACYLTRANSFERASE_MYCOLYLTRANSFERASE AG85A"/>
    <property type="match status" value="1"/>
</dbReference>
<dbReference type="PANTHER" id="PTHR48098">
    <property type="entry name" value="ENTEROCHELIN ESTERASE-RELATED"/>
    <property type="match status" value="1"/>
</dbReference>
<comment type="caution">
    <text evidence="1">The sequence shown here is derived from an EMBL/GenBank/DDBJ whole genome shotgun (WGS) entry which is preliminary data.</text>
</comment>
<dbReference type="InterPro" id="IPR029058">
    <property type="entry name" value="AB_hydrolase_fold"/>
</dbReference>
<reference evidence="1" key="1">
    <citation type="submission" date="2022-06" db="EMBL/GenBank/DDBJ databases">
        <title>Draft genome sequence of Streptomyces sp. RB6PN25 isolated from peat swamp forest in Thailand.</title>
        <authorList>
            <person name="Duangmal K."/>
            <person name="Klaysubun C."/>
        </authorList>
    </citation>
    <scope>NUCLEOTIDE SEQUENCE</scope>
    <source>
        <strain evidence="1">RB6PN25</strain>
    </source>
</reference>
<sequence length="331" mass="36557">MPFTFKKATGRAGLTSGLFVCLVLLSLLWVPKTAASASSPADARITAVKRLDARMLDLTIQSPAMRGSVPVRVILPESWNSDKTRTFPVLYMLHGGNDDYTSWTRETDIEALARNSDVLIVMPDGGEAGQYSDWFAGWPNWETFHTSELVRLMEQRFRANSHRAIIGLSMGGLGALNYAARHRGMYRYVAAFSPTVDIDDPSIRAYILLGNVLAGNDVDYSRVWGDPAQQAANWEAHNPSAMAWAYRGMKVHLSVGNGGLGPLDQNRDPVAQAASTLEGVLLPDVEKFAASLRASGVDVSTHIYSPGTHSWPYWERELHLIWGTVMRELEH</sequence>
<keyword evidence="2" id="KW-1185">Reference proteome</keyword>
<accession>A0ABT1PT55</accession>
<dbReference type="SUPFAM" id="SSF53474">
    <property type="entry name" value="alpha/beta-Hydrolases"/>
    <property type="match status" value="1"/>
</dbReference>
<dbReference type="InterPro" id="IPR000801">
    <property type="entry name" value="Esterase-like"/>
</dbReference>
<dbReference type="EMBL" id="JANFNG010000002">
    <property type="protein sequence ID" value="MCQ4079732.1"/>
    <property type="molecule type" value="Genomic_DNA"/>
</dbReference>